<evidence type="ECO:0000256" key="2">
    <source>
        <dbReference type="ARBA" id="ARBA00022448"/>
    </source>
</evidence>
<dbReference type="InterPro" id="IPR017871">
    <property type="entry name" value="ABC_transporter-like_CS"/>
</dbReference>
<dbReference type="Gene3D" id="3.40.50.300">
    <property type="entry name" value="P-loop containing nucleotide triphosphate hydrolases"/>
    <property type="match status" value="1"/>
</dbReference>
<feature type="domain" description="ABC transporter" evidence="10">
    <location>
        <begin position="6"/>
        <end position="242"/>
    </location>
</feature>
<evidence type="ECO:0000256" key="3">
    <source>
        <dbReference type="ARBA" id="ARBA00022475"/>
    </source>
</evidence>
<dbReference type="GO" id="GO:0006826">
    <property type="term" value="P:iron ion transport"/>
    <property type="evidence" value="ECO:0007669"/>
    <property type="project" value="UniProtKB-KW"/>
</dbReference>
<dbReference type="AlphaFoldDB" id="A0A4R1K334"/>
<evidence type="ECO:0000256" key="6">
    <source>
        <dbReference type="ARBA" id="ARBA00022840"/>
    </source>
</evidence>
<dbReference type="EMBL" id="SMGG01000007">
    <property type="protein sequence ID" value="TCK58474.1"/>
    <property type="molecule type" value="Genomic_DNA"/>
</dbReference>
<keyword evidence="7" id="KW-0408">Iron</keyword>
<dbReference type="Pfam" id="PF00005">
    <property type="entry name" value="ABC_tran"/>
    <property type="match status" value="1"/>
</dbReference>
<evidence type="ECO:0000256" key="8">
    <source>
        <dbReference type="ARBA" id="ARBA00023065"/>
    </source>
</evidence>
<keyword evidence="4" id="KW-0410">Iron transport</keyword>
<name>A0A4R1K334_9BACT</name>
<dbReference type="PANTHER" id="PTHR42771:SF2">
    <property type="entry name" value="IRON(3+)-HYDROXAMATE IMPORT ATP-BINDING PROTEIN FHUC"/>
    <property type="match status" value="1"/>
</dbReference>
<keyword evidence="9" id="KW-0472">Membrane</keyword>
<keyword evidence="5" id="KW-0547">Nucleotide-binding</keyword>
<proteinExistence type="predicted"/>
<dbReference type="SMART" id="SM00382">
    <property type="entry name" value="AAA"/>
    <property type="match status" value="1"/>
</dbReference>
<comment type="caution">
    <text evidence="11">The sequence shown here is derived from an EMBL/GenBank/DDBJ whole genome shotgun (WGS) entry which is preliminary data.</text>
</comment>
<keyword evidence="3" id="KW-1003">Cell membrane</keyword>
<dbReference type="GO" id="GO:0005886">
    <property type="term" value="C:plasma membrane"/>
    <property type="evidence" value="ECO:0007669"/>
    <property type="project" value="UniProtKB-SubCell"/>
</dbReference>
<accession>A0A4R1K334</accession>
<dbReference type="SUPFAM" id="SSF52540">
    <property type="entry name" value="P-loop containing nucleoside triphosphate hydrolases"/>
    <property type="match status" value="1"/>
</dbReference>
<evidence type="ECO:0000256" key="7">
    <source>
        <dbReference type="ARBA" id="ARBA00023004"/>
    </source>
</evidence>
<gene>
    <name evidence="11" type="ORF">C8D98_2678</name>
</gene>
<keyword evidence="8" id="KW-0406">Ion transport</keyword>
<evidence type="ECO:0000256" key="4">
    <source>
        <dbReference type="ARBA" id="ARBA00022496"/>
    </source>
</evidence>
<dbReference type="GO" id="GO:0016887">
    <property type="term" value="F:ATP hydrolysis activity"/>
    <property type="evidence" value="ECO:0007669"/>
    <property type="project" value="InterPro"/>
</dbReference>
<dbReference type="CDD" id="cd03214">
    <property type="entry name" value="ABC_Iron-Siderophores_B12_Hemin"/>
    <property type="match status" value="1"/>
</dbReference>
<evidence type="ECO:0000256" key="5">
    <source>
        <dbReference type="ARBA" id="ARBA00022741"/>
    </source>
</evidence>
<dbReference type="PROSITE" id="PS50893">
    <property type="entry name" value="ABC_TRANSPORTER_2"/>
    <property type="match status" value="1"/>
</dbReference>
<dbReference type="FunFam" id="3.40.50.300:FF:000134">
    <property type="entry name" value="Iron-enterobactin ABC transporter ATP-binding protein"/>
    <property type="match status" value="1"/>
</dbReference>
<keyword evidence="12" id="KW-1185">Reference proteome</keyword>
<keyword evidence="6 11" id="KW-0067">ATP-binding</keyword>
<dbReference type="InterPro" id="IPR027417">
    <property type="entry name" value="P-loop_NTPase"/>
</dbReference>
<dbReference type="Proteomes" id="UP000294614">
    <property type="component" value="Unassembled WGS sequence"/>
</dbReference>
<comment type="subcellular location">
    <subcellularLocation>
        <location evidence="1">Cell membrane</location>
        <topology evidence="1">Peripheral membrane protein</topology>
    </subcellularLocation>
</comment>
<dbReference type="PANTHER" id="PTHR42771">
    <property type="entry name" value="IRON(3+)-HYDROXAMATE IMPORT ATP-BINDING PROTEIN FHUC"/>
    <property type="match status" value="1"/>
</dbReference>
<evidence type="ECO:0000256" key="9">
    <source>
        <dbReference type="ARBA" id="ARBA00023136"/>
    </source>
</evidence>
<dbReference type="RefSeq" id="WP_132874640.1">
    <property type="nucleotide sequence ID" value="NZ_SMGG01000007.1"/>
</dbReference>
<dbReference type="InterPro" id="IPR051535">
    <property type="entry name" value="Siderophore_ABC-ATPase"/>
</dbReference>
<dbReference type="InterPro" id="IPR003439">
    <property type="entry name" value="ABC_transporter-like_ATP-bd"/>
</dbReference>
<evidence type="ECO:0000313" key="11">
    <source>
        <dbReference type="EMBL" id="TCK58474.1"/>
    </source>
</evidence>
<dbReference type="GO" id="GO:0005524">
    <property type="term" value="F:ATP binding"/>
    <property type="evidence" value="ECO:0007669"/>
    <property type="project" value="UniProtKB-KW"/>
</dbReference>
<sequence length="260" mass="28371">MSFNFFSCENLSAGYGKKEVLKNITLSFEKGQTASIIGPNGSGKSTLLKCMGRLMKPSAGCVYLDGKSISALTDSSIAKSVGILPQSPSAPADIPVHCLVAYGRNPHKKVLSAFTKEDKQTVEWAIEATGLKDKRFARLGQLSGGERQRAWIAMALAQSPKILLLDEPTTYLDIHHQFEVLELLEKLNTECGLTVVMVMHDLNLASRFSGRLIAMKDGEVRLDGAGRDILTEQNIYDIFKVKSRIVSLDGRTAAMYMGVA</sequence>
<protein>
    <submittedName>
        <fullName evidence="11">Iron complex transport system ATP-binding protein</fullName>
    </submittedName>
</protein>
<keyword evidence="2" id="KW-0813">Transport</keyword>
<evidence type="ECO:0000256" key="1">
    <source>
        <dbReference type="ARBA" id="ARBA00004202"/>
    </source>
</evidence>
<dbReference type="OrthoDB" id="9787851at2"/>
<organism evidence="11 12">
    <name type="scientific">Seleniivibrio woodruffii</name>
    <dbReference type="NCBI Taxonomy" id="1078050"/>
    <lineage>
        <taxon>Bacteria</taxon>
        <taxon>Pseudomonadati</taxon>
        <taxon>Deferribacterota</taxon>
        <taxon>Deferribacteres</taxon>
        <taxon>Deferribacterales</taxon>
        <taxon>Geovibrionaceae</taxon>
        <taxon>Seleniivibrio</taxon>
    </lineage>
</organism>
<dbReference type="InterPro" id="IPR003593">
    <property type="entry name" value="AAA+_ATPase"/>
</dbReference>
<evidence type="ECO:0000259" key="10">
    <source>
        <dbReference type="PROSITE" id="PS50893"/>
    </source>
</evidence>
<dbReference type="PROSITE" id="PS00211">
    <property type="entry name" value="ABC_TRANSPORTER_1"/>
    <property type="match status" value="1"/>
</dbReference>
<reference evidence="11 12" key="1">
    <citation type="submission" date="2019-03" db="EMBL/GenBank/DDBJ databases">
        <title>Genomic Encyclopedia of Type Strains, Phase IV (KMG-IV): sequencing the most valuable type-strain genomes for metagenomic binning, comparative biology and taxonomic classification.</title>
        <authorList>
            <person name="Goeker M."/>
        </authorList>
    </citation>
    <scope>NUCLEOTIDE SEQUENCE [LARGE SCALE GENOMIC DNA]</scope>
    <source>
        <strain evidence="11 12">DSM 24984</strain>
    </source>
</reference>
<evidence type="ECO:0000313" key="12">
    <source>
        <dbReference type="Proteomes" id="UP000294614"/>
    </source>
</evidence>